<comment type="caution">
    <text evidence="1">The sequence shown here is derived from an EMBL/GenBank/DDBJ whole genome shotgun (WGS) entry which is preliminary data.</text>
</comment>
<dbReference type="EMBL" id="BDLU01000104">
    <property type="protein sequence ID" value="GCE85355.1"/>
    <property type="molecule type" value="Genomic_DNA"/>
</dbReference>
<sequence>MCFSPSEGRFNNLIQLMISGLPAGVPAELCGIGDQHGRITLSARSPFPGYLAPAHTLNALDNFQITETQPVPDIVGHGSGIEQGQDQDMRVSQIGHMDIVANAGAIMCRIIIAKQLQPRTTPQDAVNCQRDQMCFRLMIFPQPPQRVSACCVEIAQAGATHAMNAVCPYKRPLDKEFAFAIRGAGVDTGIMNDRLRTMVPAEQGCR</sequence>
<proteinExistence type="predicted"/>
<accession>A0A4P5P091</accession>
<evidence type="ECO:0000313" key="1">
    <source>
        <dbReference type="EMBL" id="GCE85355.1"/>
    </source>
</evidence>
<evidence type="ECO:0000313" key="2">
    <source>
        <dbReference type="Proteomes" id="UP000315095"/>
    </source>
</evidence>
<dbReference type="Proteomes" id="UP000315095">
    <property type="component" value="Unassembled WGS sequence"/>
</dbReference>
<dbReference type="AlphaFoldDB" id="A0A4P5P091"/>
<reference evidence="2" key="1">
    <citation type="submission" date="2017-01" db="EMBL/GenBank/DDBJ databases">
        <title>Komagataeibacter sp. MSKU9 whole genome sequencing project.</title>
        <authorList>
            <person name="Matsutani M."/>
            <person name="Naloka K."/>
            <person name="Theeragool G."/>
            <person name="Yakushi T."/>
            <person name="Matsushita K."/>
        </authorList>
    </citation>
    <scope>NUCLEOTIDE SEQUENCE [LARGE SCALE GENOMIC DNA]</scope>
    <source>
        <strain evidence="2">MSKU9</strain>
    </source>
</reference>
<name>A0A4P5P091_9PROT</name>
<gene>
    <name evidence="1" type="ORF">MSKU9_3496</name>
</gene>
<keyword evidence="2" id="KW-1185">Reference proteome</keyword>
<organism evidence="1 2">
    <name type="scientific">Komagataeibacter diospyri</name>
    <dbReference type="NCBI Taxonomy" id="1932662"/>
    <lineage>
        <taxon>Bacteria</taxon>
        <taxon>Pseudomonadati</taxon>
        <taxon>Pseudomonadota</taxon>
        <taxon>Alphaproteobacteria</taxon>
        <taxon>Acetobacterales</taxon>
        <taxon>Acetobacteraceae</taxon>
        <taxon>Komagataeibacter</taxon>
    </lineage>
</organism>
<protein>
    <submittedName>
        <fullName evidence="1">Uncharacterized protein</fullName>
    </submittedName>
</protein>